<name>A0AAJ1RAG1_9FLAO</name>
<feature type="non-terminal residue" evidence="1">
    <location>
        <position position="1"/>
    </location>
</feature>
<gene>
    <name evidence="1" type="ORF">QX233_22410</name>
</gene>
<dbReference type="Proteomes" id="UP001225933">
    <property type="component" value="Unassembled WGS sequence"/>
</dbReference>
<proteinExistence type="predicted"/>
<comment type="caution">
    <text evidence="1">The sequence shown here is derived from an EMBL/GenBank/DDBJ whole genome shotgun (WGS) entry which is preliminary data.</text>
</comment>
<evidence type="ECO:0000313" key="2">
    <source>
        <dbReference type="Proteomes" id="UP001225933"/>
    </source>
</evidence>
<protein>
    <submittedName>
        <fullName evidence="1">Uncharacterized protein</fullName>
    </submittedName>
</protein>
<reference evidence="1" key="1">
    <citation type="submission" date="2023-06" db="EMBL/GenBank/DDBJ databases">
        <title>Two Chryseobacterium gambrini strains from China.</title>
        <authorList>
            <person name="Zeng J."/>
            <person name="Wu Y."/>
        </authorList>
    </citation>
    <scope>NUCLEOTIDE SEQUENCE</scope>
    <source>
        <strain evidence="1">SQ219</strain>
    </source>
</reference>
<sequence length="63" mass="7143">TRANQNLFFGYGLYPRSDSGNFLTDYVSIFLMLQALMSEKPSDLDIFDLGNVKYERLANSTAI</sequence>
<evidence type="ECO:0000313" key="1">
    <source>
        <dbReference type="EMBL" id="MDN4015204.1"/>
    </source>
</evidence>
<dbReference type="AlphaFoldDB" id="A0AAJ1RAG1"/>
<dbReference type="EMBL" id="JAUHGV010000139">
    <property type="protein sequence ID" value="MDN4015204.1"/>
    <property type="molecule type" value="Genomic_DNA"/>
</dbReference>
<dbReference type="RefSeq" id="WP_290343739.1">
    <property type="nucleotide sequence ID" value="NZ_JAUHGV010000139.1"/>
</dbReference>
<accession>A0AAJ1RAG1</accession>
<organism evidence="1 2">
    <name type="scientific">Chryseobacterium gambrini</name>
    <dbReference type="NCBI Taxonomy" id="373672"/>
    <lineage>
        <taxon>Bacteria</taxon>
        <taxon>Pseudomonadati</taxon>
        <taxon>Bacteroidota</taxon>
        <taxon>Flavobacteriia</taxon>
        <taxon>Flavobacteriales</taxon>
        <taxon>Weeksellaceae</taxon>
        <taxon>Chryseobacterium group</taxon>
        <taxon>Chryseobacterium</taxon>
    </lineage>
</organism>